<evidence type="ECO:0000259" key="2">
    <source>
        <dbReference type="PROSITE" id="PS50110"/>
    </source>
</evidence>
<dbReference type="SUPFAM" id="SSF52172">
    <property type="entry name" value="CheY-like"/>
    <property type="match status" value="1"/>
</dbReference>
<protein>
    <recommendedName>
        <fullName evidence="6">DNA-binding response regulator</fullName>
    </recommendedName>
</protein>
<name>A0A255ZV79_9FLAO</name>
<feature type="domain" description="HTH LytTR-type" evidence="3">
    <location>
        <begin position="134"/>
        <end position="226"/>
    </location>
</feature>
<dbReference type="Proteomes" id="UP000216035">
    <property type="component" value="Unassembled WGS sequence"/>
</dbReference>
<comment type="caution">
    <text evidence="4">The sequence shown here is derived from an EMBL/GenBank/DDBJ whole genome shotgun (WGS) entry which is preliminary data.</text>
</comment>
<gene>
    <name evidence="4" type="ORF">CHX27_06310</name>
</gene>
<dbReference type="Gene3D" id="2.40.50.1020">
    <property type="entry name" value="LytTr DNA-binding domain"/>
    <property type="match status" value="1"/>
</dbReference>
<reference evidence="4 5" key="1">
    <citation type="submission" date="2017-07" db="EMBL/GenBank/DDBJ databases">
        <title>Flavobacterium cyanobacteriorum sp. nov., isolated from cyanobacterial aggregates in a eutrophic lake.</title>
        <authorList>
            <person name="Cai H."/>
        </authorList>
    </citation>
    <scope>NUCLEOTIDE SEQUENCE [LARGE SCALE GENOMIC DNA]</scope>
    <source>
        <strain evidence="4 5">TH167</strain>
    </source>
</reference>
<dbReference type="Gene3D" id="3.40.50.2300">
    <property type="match status" value="1"/>
</dbReference>
<organism evidence="4 5">
    <name type="scientific">Flavobacterium aurantiibacter</name>
    <dbReference type="NCBI Taxonomy" id="2023067"/>
    <lineage>
        <taxon>Bacteria</taxon>
        <taxon>Pseudomonadati</taxon>
        <taxon>Bacteroidota</taxon>
        <taxon>Flavobacteriia</taxon>
        <taxon>Flavobacteriales</taxon>
        <taxon>Flavobacteriaceae</taxon>
        <taxon>Flavobacterium</taxon>
    </lineage>
</organism>
<dbReference type="PROSITE" id="PS50110">
    <property type="entry name" value="RESPONSE_REGULATORY"/>
    <property type="match status" value="1"/>
</dbReference>
<dbReference type="GO" id="GO:0000156">
    <property type="term" value="F:phosphorelay response regulator activity"/>
    <property type="evidence" value="ECO:0007669"/>
    <property type="project" value="InterPro"/>
</dbReference>
<dbReference type="InterPro" id="IPR001789">
    <property type="entry name" value="Sig_transdc_resp-reg_receiver"/>
</dbReference>
<evidence type="ECO:0008006" key="6">
    <source>
        <dbReference type="Google" id="ProtNLM"/>
    </source>
</evidence>
<dbReference type="AlphaFoldDB" id="A0A255ZV79"/>
<dbReference type="SMART" id="SM00850">
    <property type="entry name" value="LytTR"/>
    <property type="match status" value="1"/>
</dbReference>
<dbReference type="InterPro" id="IPR011006">
    <property type="entry name" value="CheY-like_superfamily"/>
</dbReference>
<evidence type="ECO:0000313" key="5">
    <source>
        <dbReference type="Proteomes" id="UP000216035"/>
    </source>
</evidence>
<dbReference type="EMBL" id="NOXX01000183">
    <property type="protein sequence ID" value="OYQ45302.1"/>
    <property type="molecule type" value="Genomic_DNA"/>
</dbReference>
<dbReference type="OrthoDB" id="2168082at2"/>
<keyword evidence="1" id="KW-0597">Phosphoprotein</keyword>
<proteinExistence type="predicted"/>
<dbReference type="Pfam" id="PF00072">
    <property type="entry name" value="Response_reg"/>
    <property type="match status" value="1"/>
</dbReference>
<dbReference type="InterPro" id="IPR046947">
    <property type="entry name" value="LytR-like"/>
</dbReference>
<dbReference type="GO" id="GO:0003677">
    <property type="term" value="F:DNA binding"/>
    <property type="evidence" value="ECO:0007669"/>
    <property type="project" value="InterPro"/>
</dbReference>
<dbReference type="PROSITE" id="PS50930">
    <property type="entry name" value="HTH_LYTTR"/>
    <property type="match status" value="1"/>
</dbReference>
<dbReference type="PANTHER" id="PTHR37299">
    <property type="entry name" value="TRANSCRIPTIONAL REGULATOR-RELATED"/>
    <property type="match status" value="1"/>
</dbReference>
<evidence type="ECO:0000259" key="3">
    <source>
        <dbReference type="PROSITE" id="PS50930"/>
    </source>
</evidence>
<dbReference type="Pfam" id="PF04397">
    <property type="entry name" value="LytTR"/>
    <property type="match status" value="1"/>
</dbReference>
<feature type="modified residue" description="4-aspartylphosphate" evidence="1">
    <location>
        <position position="55"/>
    </location>
</feature>
<evidence type="ECO:0000313" key="4">
    <source>
        <dbReference type="EMBL" id="OYQ45302.1"/>
    </source>
</evidence>
<accession>A0A255ZV79</accession>
<dbReference type="SMART" id="SM00448">
    <property type="entry name" value="REC"/>
    <property type="match status" value="1"/>
</dbReference>
<dbReference type="PANTHER" id="PTHR37299:SF1">
    <property type="entry name" value="STAGE 0 SPORULATION PROTEIN A HOMOLOG"/>
    <property type="match status" value="1"/>
</dbReference>
<keyword evidence="5" id="KW-1185">Reference proteome</keyword>
<sequence length="226" mass="26188">MSFKCIVVDDEKPSREILKKFIDNIPSLKLVAECYNAIQVIEITSKESIDIIFLDIEMPDMTGVELLKILHNKPLVVFTTAYDKYALTGYDLGVIDYLLKPFSFERFVIAVQKCFYNLKSDRLIKSDSGELPYLLIKVDKDIKRFDINSIYYLKSFGNYTKLFLQNREILCSEPLSKIEIKVSDHNFIRVHRSYIISKSKITNILSNAVCLDNYSVPLGNRYKLNL</sequence>
<evidence type="ECO:0000256" key="1">
    <source>
        <dbReference type="PROSITE-ProRule" id="PRU00169"/>
    </source>
</evidence>
<feature type="domain" description="Response regulatory" evidence="2">
    <location>
        <begin position="4"/>
        <end position="115"/>
    </location>
</feature>
<dbReference type="InterPro" id="IPR007492">
    <property type="entry name" value="LytTR_DNA-bd_dom"/>
</dbReference>